<keyword evidence="7" id="KW-0547">Nucleotide-binding</keyword>
<dbReference type="InterPro" id="IPR001294">
    <property type="entry name" value="Phytochrome"/>
</dbReference>
<comment type="catalytic activity">
    <reaction evidence="1">
        <text>ATP + protein L-histidine = ADP + protein N-phospho-L-histidine.</text>
        <dbReference type="EC" id="2.7.13.3"/>
    </reaction>
</comment>
<dbReference type="InterPro" id="IPR036890">
    <property type="entry name" value="HATPase_C_sf"/>
</dbReference>
<keyword evidence="9" id="KW-0067">ATP-binding</keyword>
<evidence type="ECO:0000256" key="10">
    <source>
        <dbReference type="ARBA" id="ARBA00022991"/>
    </source>
</evidence>
<keyword evidence="4 12" id="KW-0597">Phosphoprotein</keyword>
<feature type="domain" description="Phytochrome chromophore attachment site" evidence="13">
    <location>
        <begin position="149"/>
        <end position="306"/>
    </location>
</feature>
<dbReference type="InterPro" id="IPR035965">
    <property type="entry name" value="PAS-like_dom_sf"/>
</dbReference>
<reference evidence="16" key="1">
    <citation type="journal article" date="2019" name="Int. J. Syst. Evol. Microbiol.">
        <title>The Global Catalogue of Microorganisms (GCM) 10K type strain sequencing project: providing services to taxonomists for standard genome sequencing and annotation.</title>
        <authorList>
            <consortium name="The Broad Institute Genomics Platform"/>
            <consortium name="The Broad Institute Genome Sequencing Center for Infectious Disease"/>
            <person name="Wu L."/>
            <person name="Ma J."/>
        </authorList>
    </citation>
    <scope>NUCLEOTIDE SEQUENCE [LARGE SCALE GENOMIC DNA]</scope>
    <source>
        <strain evidence="16">CCUG 62953</strain>
    </source>
</reference>
<dbReference type="PANTHER" id="PTHR41523:SF7">
    <property type="entry name" value="HISTIDINE KINASE"/>
    <property type="match status" value="1"/>
</dbReference>
<protein>
    <recommendedName>
        <fullName evidence="2">histidine kinase</fullName>
        <ecNumber evidence="2">2.7.13.3</ecNumber>
    </recommendedName>
</protein>
<dbReference type="PROSITE" id="PS50046">
    <property type="entry name" value="PHYTOCHROME_2"/>
    <property type="match status" value="1"/>
</dbReference>
<evidence type="ECO:0000259" key="14">
    <source>
        <dbReference type="PROSITE" id="PS50110"/>
    </source>
</evidence>
<comment type="caution">
    <text evidence="15">The sequence shown here is derived from an EMBL/GenBank/DDBJ whole genome shotgun (WGS) entry which is preliminary data.</text>
</comment>
<evidence type="ECO:0000256" key="9">
    <source>
        <dbReference type="ARBA" id="ARBA00022840"/>
    </source>
</evidence>
<dbReference type="SMART" id="SM00448">
    <property type="entry name" value="REC"/>
    <property type="match status" value="1"/>
</dbReference>
<dbReference type="GO" id="GO:0016301">
    <property type="term" value="F:kinase activity"/>
    <property type="evidence" value="ECO:0007669"/>
    <property type="project" value="UniProtKB-KW"/>
</dbReference>
<feature type="modified residue" description="4-aspartylphosphate" evidence="12">
    <location>
        <position position="789"/>
    </location>
</feature>
<dbReference type="SUPFAM" id="SSF55785">
    <property type="entry name" value="PYP-like sensor domain (PAS domain)"/>
    <property type="match status" value="1"/>
</dbReference>
<dbReference type="InterPro" id="IPR043150">
    <property type="entry name" value="Phytochrome_PHY_sf"/>
</dbReference>
<dbReference type="PRINTS" id="PR01033">
    <property type="entry name" value="PHYTOCHROME"/>
</dbReference>
<gene>
    <name evidence="15" type="ORF">ACFQ4E_15045</name>
</gene>
<evidence type="ECO:0000256" key="5">
    <source>
        <dbReference type="ARBA" id="ARBA00022606"/>
    </source>
</evidence>
<dbReference type="Gene3D" id="3.30.450.40">
    <property type="match status" value="1"/>
</dbReference>
<dbReference type="RefSeq" id="WP_386804955.1">
    <property type="nucleotide sequence ID" value="NZ_JBHTMU010000030.1"/>
</dbReference>
<proteinExistence type="predicted"/>
<dbReference type="InterPro" id="IPR011102">
    <property type="entry name" value="Sig_transdc_His_kinase_HWE"/>
</dbReference>
<dbReference type="SUPFAM" id="SSF55781">
    <property type="entry name" value="GAF domain-like"/>
    <property type="match status" value="2"/>
</dbReference>
<dbReference type="InterPro" id="IPR003018">
    <property type="entry name" value="GAF"/>
</dbReference>
<keyword evidence="16" id="KW-1185">Reference proteome</keyword>
<evidence type="ECO:0000256" key="3">
    <source>
        <dbReference type="ARBA" id="ARBA00022543"/>
    </source>
</evidence>
<keyword evidence="10" id="KW-0157">Chromophore</keyword>
<keyword evidence="6" id="KW-0808">Transferase</keyword>
<accession>A0ABW3ZLU0</accession>
<dbReference type="InterPro" id="IPR029016">
    <property type="entry name" value="GAF-like_dom_sf"/>
</dbReference>
<dbReference type="SUPFAM" id="SSF52172">
    <property type="entry name" value="CheY-like"/>
    <property type="match status" value="1"/>
</dbReference>
<feature type="domain" description="Response regulatory" evidence="14">
    <location>
        <begin position="739"/>
        <end position="850"/>
    </location>
</feature>
<evidence type="ECO:0000256" key="1">
    <source>
        <dbReference type="ARBA" id="ARBA00000085"/>
    </source>
</evidence>
<dbReference type="InterPro" id="IPR001789">
    <property type="entry name" value="Sig_transdc_resp-reg_receiver"/>
</dbReference>
<evidence type="ECO:0000313" key="16">
    <source>
        <dbReference type="Proteomes" id="UP001597135"/>
    </source>
</evidence>
<dbReference type="Gene3D" id="3.30.565.10">
    <property type="entry name" value="Histidine kinase-like ATPase, C-terminal domain"/>
    <property type="match status" value="1"/>
</dbReference>
<evidence type="ECO:0000256" key="6">
    <source>
        <dbReference type="ARBA" id="ARBA00022679"/>
    </source>
</evidence>
<dbReference type="InterPro" id="IPR013515">
    <property type="entry name" value="Phytochrome_cen-reg"/>
</dbReference>
<evidence type="ECO:0000259" key="13">
    <source>
        <dbReference type="PROSITE" id="PS50046"/>
    </source>
</evidence>
<dbReference type="PANTHER" id="PTHR41523">
    <property type="entry name" value="TWO-COMPONENT SYSTEM SENSOR PROTEIN"/>
    <property type="match status" value="1"/>
</dbReference>
<evidence type="ECO:0000256" key="2">
    <source>
        <dbReference type="ARBA" id="ARBA00012438"/>
    </source>
</evidence>
<evidence type="ECO:0000256" key="12">
    <source>
        <dbReference type="PROSITE-ProRule" id="PRU00169"/>
    </source>
</evidence>
<organism evidence="15 16">
    <name type="scientific">Litorisediminicola beolgyonensis</name>
    <dbReference type="NCBI Taxonomy" id="1173614"/>
    <lineage>
        <taxon>Bacteria</taxon>
        <taxon>Pseudomonadati</taxon>
        <taxon>Pseudomonadota</taxon>
        <taxon>Alphaproteobacteria</taxon>
        <taxon>Rhodobacterales</taxon>
        <taxon>Paracoccaceae</taxon>
        <taxon>Litorisediminicola</taxon>
    </lineage>
</organism>
<dbReference type="Gene3D" id="3.30.450.270">
    <property type="match status" value="1"/>
</dbReference>
<evidence type="ECO:0000256" key="8">
    <source>
        <dbReference type="ARBA" id="ARBA00022777"/>
    </source>
</evidence>
<dbReference type="InterPro" id="IPR013654">
    <property type="entry name" value="PAS_2"/>
</dbReference>
<name>A0ABW3ZLU0_9RHOB</name>
<evidence type="ECO:0000313" key="15">
    <source>
        <dbReference type="EMBL" id="MFD1343742.1"/>
    </source>
</evidence>
<dbReference type="Gene3D" id="3.30.450.20">
    <property type="entry name" value="PAS domain"/>
    <property type="match status" value="1"/>
</dbReference>
<dbReference type="EC" id="2.7.13.3" evidence="2"/>
<dbReference type="Pfam" id="PF00360">
    <property type="entry name" value="PHY"/>
    <property type="match status" value="1"/>
</dbReference>
<dbReference type="Gene3D" id="3.40.50.2300">
    <property type="match status" value="1"/>
</dbReference>
<sequence>MDRNPSRTAPDTGPVTLTNCDREPIHILGRTQRYGALLAVSSDWLVQHASENAADIIGPSFATPLGKPLSDLLPPAALRQIRNRLRMLESGSNATRIFDLVVQDRRFDVSIHQSGRHLILEFEPKRGERDGDALAQTYPLIQRIRDAASPDDMLREAARAVRALSGFDSVMVYRFQEDHSGVVVAESRRQTGQKYLGLHFPASDIPVQARALYTRSLLRLIADVSDEGVPIIPARSPEGTPLDLSLAVTRAVSPIHLEYLRNMGVAASMSVSIMKDGKLWGLFACHHQSPHYLEFEQRTAIELFAHLFSYELTRRQEGERNESQSRTQNLQRKLMNHLAEGDTLEASLLSVSDDLRAVIPHDGVVLVTQGRFHRSGDTPSEADLMTLEGLLNTTAASRVYSTDKLSQLMPHAEEFAKTCAGVLAIPISRTPRDYLLLCRREIPRNVAWAGEPAKGVQEGPNGDRLTPRKSFEAWRETVEGRCAPWSESDRHAADLLRSLLLEVFLRVSDAANAERARAHEHQELLIAELNHRVRNILNLMRSLLSQTRTQDMSTADFAKSLDGRIQSLARAHDQLTRKEWGPASLHEMLEHEFAAYLDDPDRARISGEDVMVSPDAYTTLALVLHEMVTNSVKYGGLSAKGGRAEVDLSLNAAGDLVIDWRERGGPAVQKPERRGFGTAIIERSIPYELGGEAKVSYIVTGVEARFLVPAEHISSTANVLPLRAIQGGAETAQAGLSGRAMVLEDTMIIAMDAADMLSDLGASEVDICAGIEEALERVATQDYEFALLDVNLGGKQSVPVAEALAAKGVPFALATGYGDVESVTKLYPPCKILQKPFSSASIMGALSSLGLMSRK</sequence>
<evidence type="ECO:0000256" key="7">
    <source>
        <dbReference type="ARBA" id="ARBA00022741"/>
    </source>
</evidence>
<dbReference type="InterPro" id="IPR016132">
    <property type="entry name" value="Phyto_chromo_attachment"/>
</dbReference>
<dbReference type="SMART" id="SM00065">
    <property type="entry name" value="GAF"/>
    <property type="match status" value="1"/>
</dbReference>
<dbReference type="EMBL" id="JBHTMU010000030">
    <property type="protein sequence ID" value="MFD1343742.1"/>
    <property type="molecule type" value="Genomic_DNA"/>
</dbReference>
<evidence type="ECO:0000256" key="11">
    <source>
        <dbReference type="ARBA" id="ARBA00023170"/>
    </source>
</evidence>
<keyword evidence="11" id="KW-0675">Receptor</keyword>
<dbReference type="PROSITE" id="PS50110">
    <property type="entry name" value="RESPONSE_REGULATORY"/>
    <property type="match status" value="1"/>
</dbReference>
<dbReference type="Pfam" id="PF01590">
    <property type="entry name" value="GAF"/>
    <property type="match status" value="1"/>
</dbReference>
<dbReference type="SMART" id="SM00911">
    <property type="entry name" value="HWE_HK"/>
    <property type="match status" value="1"/>
</dbReference>
<dbReference type="Proteomes" id="UP001597135">
    <property type="component" value="Unassembled WGS sequence"/>
</dbReference>
<dbReference type="InterPro" id="IPR009219">
    <property type="entry name" value="Bactrphtchr_CheY"/>
</dbReference>
<dbReference type="Pfam" id="PF07536">
    <property type="entry name" value="HWE_HK"/>
    <property type="match status" value="1"/>
</dbReference>
<dbReference type="PIRSF" id="PIRSF036397">
    <property type="entry name" value="Bactrphtchrm_rec"/>
    <property type="match status" value="1"/>
</dbReference>
<dbReference type="Pfam" id="PF08446">
    <property type="entry name" value="PAS_2"/>
    <property type="match status" value="1"/>
</dbReference>
<keyword evidence="5" id="KW-0716">Sensory transduction</keyword>
<dbReference type="InterPro" id="IPR011006">
    <property type="entry name" value="CheY-like_superfamily"/>
</dbReference>
<evidence type="ECO:0000256" key="4">
    <source>
        <dbReference type="ARBA" id="ARBA00022553"/>
    </source>
</evidence>
<keyword evidence="8 15" id="KW-0418">Kinase</keyword>
<keyword evidence="3" id="KW-0600">Photoreceptor protein</keyword>